<dbReference type="Pfam" id="PF00067">
    <property type="entry name" value="p450"/>
    <property type="match status" value="1"/>
</dbReference>
<dbReference type="GO" id="GO:0020037">
    <property type="term" value="F:heme binding"/>
    <property type="evidence" value="ECO:0007669"/>
    <property type="project" value="InterPro"/>
</dbReference>
<keyword evidence="3" id="KW-0503">Monooxygenase</keyword>
<evidence type="ECO:0000313" key="5">
    <source>
        <dbReference type="Proteomes" id="UP000754883"/>
    </source>
</evidence>
<dbReference type="InterPro" id="IPR001128">
    <property type="entry name" value="Cyt_P450"/>
</dbReference>
<keyword evidence="3" id="KW-0349">Heme</keyword>
<dbReference type="PROSITE" id="PS00086">
    <property type="entry name" value="CYTOCHROME_P450"/>
    <property type="match status" value="1"/>
</dbReference>
<dbReference type="InterPro" id="IPR036396">
    <property type="entry name" value="Cyt_P450_sf"/>
</dbReference>
<evidence type="ECO:0008006" key="6">
    <source>
        <dbReference type="Google" id="ProtNLM"/>
    </source>
</evidence>
<protein>
    <recommendedName>
        <fullName evidence="6">Cytochrome P450</fullName>
    </recommendedName>
</protein>
<proteinExistence type="inferred from homology"/>
<dbReference type="AlphaFoldDB" id="A0A9N9Y5V1"/>
<gene>
    <name evidence="4" type="ORF">CBYS24578_00015051</name>
</gene>
<dbReference type="GO" id="GO:0016705">
    <property type="term" value="F:oxidoreductase activity, acting on paired donors, with incorporation or reduction of molecular oxygen"/>
    <property type="evidence" value="ECO:0007669"/>
    <property type="project" value="InterPro"/>
</dbReference>
<keyword evidence="1 3" id="KW-0479">Metal-binding</keyword>
<reference evidence="4" key="1">
    <citation type="submission" date="2021-10" db="EMBL/GenBank/DDBJ databases">
        <authorList>
            <person name="Piombo E."/>
        </authorList>
    </citation>
    <scope>NUCLEOTIDE SEQUENCE</scope>
</reference>
<dbReference type="EMBL" id="CABFNO020001481">
    <property type="protein sequence ID" value="CAG9992131.1"/>
    <property type="molecule type" value="Genomic_DNA"/>
</dbReference>
<dbReference type="GO" id="GO:0004497">
    <property type="term" value="F:monooxygenase activity"/>
    <property type="evidence" value="ECO:0007669"/>
    <property type="project" value="UniProtKB-KW"/>
</dbReference>
<accession>A0A9N9Y5V1</accession>
<sequence length="221" mass="24021">IYSGGLKHPAKIASLSSKTLADKIRARAGPNVRLVQTFQIINSFTTADESIDRQFLRRAAEIIKSANAKGWVQAHHVASETVAALCCANDPVGVVNIEHICRAMCFVAAADVESLHHHENIWGLDALGFRPSRFETLSQNQKDAFMPFGIGRHACPAGNSFAGKLIAILVVTLIKQLETAETGTKIQFNDEELDDECNVAVSLPTGRSATKNWVVYPNPEA</sequence>
<name>A0A9N9Y5V1_9HYPO</name>
<comment type="similarity">
    <text evidence="3">Belongs to the cytochrome P450 family.</text>
</comment>
<dbReference type="OrthoDB" id="10029320at2759"/>
<evidence type="ECO:0000313" key="4">
    <source>
        <dbReference type="EMBL" id="CAG9992131.1"/>
    </source>
</evidence>
<dbReference type="Gene3D" id="1.10.630.10">
    <property type="entry name" value="Cytochrome P450"/>
    <property type="match status" value="1"/>
</dbReference>
<evidence type="ECO:0000256" key="2">
    <source>
        <dbReference type="ARBA" id="ARBA00023004"/>
    </source>
</evidence>
<keyword evidence="2 3" id="KW-0408">Iron</keyword>
<organism evidence="4 5">
    <name type="scientific">Clonostachys byssicola</name>
    <dbReference type="NCBI Taxonomy" id="160290"/>
    <lineage>
        <taxon>Eukaryota</taxon>
        <taxon>Fungi</taxon>
        <taxon>Dikarya</taxon>
        <taxon>Ascomycota</taxon>
        <taxon>Pezizomycotina</taxon>
        <taxon>Sordariomycetes</taxon>
        <taxon>Hypocreomycetidae</taxon>
        <taxon>Hypocreales</taxon>
        <taxon>Bionectriaceae</taxon>
        <taxon>Clonostachys</taxon>
    </lineage>
</organism>
<evidence type="ECO:0000256" key="3">
    <source>
        <dbReference type="RuleBase" id="RU000461"/>
    </source>
</evidence>
<dbReference type="SUPFAM" id="SSF48264">
    <property type="entry name" value="Cytochrome P450"/>
    <property type="match status" value="1"/>
</dbReference>
<comment type="caution">
    <text evidence="4">The sequence shown here is derived from an EMBL/GenBank/DDBJ whole genome shotgun (WGS) entry which is preliminary data.</text>
</comment>
<keyword evidence="5" id="KW-1185">Reference proteome</keyword>
<dbReference type="Proteomes" id="UP000754883">
    <property type="component" value="Unassembled WGS sequence"/>
</dbReference>
<keyword evidence="3" id="KW-0560">Oxidoreductase</keyword>
<dbReference type="InterPro" id="IPR017972">
    <property type="entry name" value="Cyt_P450_CS"/>
</dbReference>
<evidence type="ECO:0000256" key="1">
    <source>
        <dbReference type="ARBA" id="ARBA00022723"/>
    </source>
</evidence>
<dbReference type="GO" id="GO:0005506">
    <property type="term" value="F:iron ion binding"/>
    <property type="evidence" value="ECO:0007669"/>
    <property type="project" value="InterPro"/>
</dbReference>
<feature type="non-terminal residue" evidence="4">
    <location>
        <position position="1"/>
    </location>
</feature>